<dbReference type="AlphaFoldDB" id="A0ABD2MI23"/>
<evidence type="ECO:0000256" key="1">
    <source>
        <dbReference type="SAM" id="MobiDB-lite"/>
    </source>
</evidence>
<feature type="transmembrane region" description="Helical" evidence="2">
    <location>
        <begin position="134"/>
        <end position="157"/>
    </location>
</feature>
<feature type="compositionally biased region" description="Polar residues" evidence="1">
    <location>
        <begin position="1"/>
        <end position="11"/>
    </location>
</feature>
<keyword evidence="2" id="KW-1133">Transmembrane helix</keyword>
<dbReference type="InterPro" id="IPR040350">
    <property type="entry name" value="TMEM272"/>
</dbReference>
<proteinExistence type="predicted"/>
<keyword evidence="4" id="KW-1185">Reference proteome</keyword>
<sequence length="251" mass="28618">MPARTDYSSNSNREETVFNVPDTPPPSYDEAINLNGTPPTYDSLFGSESQTLHFFYDIFISLTRSVYTILISITKGVYDILNLLVKGIIKLLKNIVILILETLGCMIVVFIVIVIPICIIAIGVAFIYHCPQGEYIPVFLLAGGLIGILKQLLYLLARILQREDEQGEENMRQSPIQILLNCCMLGWFIIGSAWVYRGYNPNDYKYIGYSCNQKIFLFIFWLITSAYVLLGLQIAVKVFFRIFYETFLSKV</sequence>
<evidence type="ECO:0000256" key="2">
    <source>
        <dbReference type="SAM" id="Phobius"/>
    </source>
</evidence>
<keyword evidence="2" id="KW-0472">Membrane</keyword>
<name>A0ABD2MI23_9CUCU</name>
<gene>
    <name evidence="3" type="ORF">HHI36_010066</name>
</gene>
<dbReference type="PANTHER" id="PTHR33444">
    <property type="entry name" value="SI:DKEY-19B23.12-RELATED"/>
    <property type="match status" value="1"/>
</dbReference>
<reference evidence="3 4" key="1">
    <citation type="journal article" date="2021" name="BMC Biol.">
        <title>Horizontally acquired antibacterial genes associated with adaptive radiation of ladybird beetles.</title>
        <authorList>
            <person name="Li H.S."/>
            <person name="Tang X.F."/>
            <person name="Huang Y.H."/>
            <person name="Xu Z.Y."/>
            <person name="Chen M.L."/>
            <person name="Du X.Y."/>
            <person name="Qiu B.Y."/>
            <person name="Chen P.T."/>
            <person name="Zhang W."/>
            <person name="Slipinski A."/>
            <person name="Escalona H.E."/>
            <person name="Waterhouse R.M."/>
            <person name="Zwick A."/>
            <person name="Pang H."/>
        </authorList>
    </citation>
    <scope>NUCLEOTIDE SEQUENCE [LARGE SCALE GENOMIC DNA]</scope>
    <source>
        <strain evidence="3">SYSU2018</strain>
    </source>
</reference>
<feature type="region of interest" description="Disordered" evidence="1">
    <location>
        <begin position="1"/>
        <end position="23"/>
    </location>
</feature>
<feature type="transmembrane region" description="Helical" evidence="2">
    <location>
        <begin position="178"/>
        <end position="196"/>
    </location>
</feature>
<accession>A0ABD2MI23</accession>
<comment type="caution">
    <text evidence="3">The sequence shown here is derived from an EMBL/GenBank/DDBJ whole genome shotgun (WGS) entry which is preliminary data.</text>
</comment>
<evidence type="ECO:0000313" key="3">
    <source>
        <dbReference type="EMBL" id="KAL3265872.1"/>
    </source>
</evidence>
<evidence type="ECO:0000313" key="4">
    <source>
        <dbReference type="Proteomes" id="UP001516400"/>
    </source>
</evidence>
<protein>
    <submittedName>
        <fullName evidence="3">Uncharacterized protein</fullName>
    </submittedName>
</protein>
<dbReference type="Proteomes" id="UP001516400">
    <property type="component" value="Unassembled WGS sequence"/>
</dbReference>
<keyword evidence="2" id="KW-0812">Transmembrane</keyword>
<dbReference type="PANTHER" id="PTHR33444:SF2">
    <property type="entry name" value="MARVEL DOMAIN-CONTAINING PROTEIN"/>
    <property type="match status" value="1"/>
</dbReference>
<organism evidence="3 4">
    <name type="scientific">Cryptolaemus montrouzieri</name>
    <dbReference type="NCBI Taxonomy" id="559131"/>
    <lineage>
        <taxon>Eukaryota</taxon>
        <taxon>Metazoa</taxon>
        <taxon>Ecdysozoa</taxon>
        <taxon>Arthropoda</taxon>
        <taxon>Hexapoda</taxon>
        <taxon>Insecta</taxon>
        <taxon>Pterygota</taxon>
        <taxon>Neoptera</taxon>
        <taxon>Endopterygota</taxon>
        <taxon>Coleoptera</taxon>
        <taxon>Polyphaga</taxon>
        <taxon>Cucujiformia</taxon>
        <taxon>Coccinelloidea</taxon>
        <taxon>Coccinellidae</taxon>
        <taxon>Scymninae</taxon>
        <taxon>Scymnini</taxon>
        <taxon>Cryptolaemus</taxon>
    </lineage>
</organism>
<feature type="transmembrane region" description="Helical" evidence="2">
    <location>
        <begin position="95"/>
        <end position="128"/>
    </location>
</feature>
<dbReference type="EMBL" id="JABFTP020000001">
    <property type="protein sequence ID" value="KAL3265872.1"/>
    <property type="molecule type" value="Genomic_DNA"/>
</dbReference>
<feature type="transmembrane region" description="Helical" evidence="2">
    <location>
        <begin position="216"/>
        <end position="240"/>
    </location>
</feature>